<name>A0A2T0TXJ3_9SPHI</name>
<sequence>MKKVEKKPSSYIIAVDYTAGFQKFHLNSFENTSLFFLRKSVEIELFSRIVNHKQLSALIDNAKFHDPADNVNLLNCDSDLLIAVKKAIDIELQLRNSSPHFINERAEKKDIEKQENKYSQLSIGL</sequence>
<dbReference type="Proteomes" id="UP000238034">
    <property type="component" value="Unassembled WGS sequence"/>
</dbReference>
<dbReference type="AlphaFoldDB" id="A0A2T0TXJ3"/>
<protein>
    <submittedName>
        <fullName evidence="1">Uncharacterized protein</fullName>
    </submittedName>
</protein>
<evidence type="ECO:0000313" key="2">
    <source>
        <dbReference type="Proteomes" id="UP000238034"/>
    </source>
</evidence>
<dbReference type="EMBL" id="PVTH01000009">
    <property type="protein sequence ID" value="PRY50392.1"/>
    <property type="molecule type" value="Genomic_DNA"/>
</dbReference>
<evidence type="ECO:0000313" key="1">
    <source>
        <dbReference type="EMBL" id="PRY50392.1"/>
    </source>
</evidence>
<proteinExistence type="predicted"/>
<comment type="caution">
    <text evidence="1">The sequence shown here is derived from an EMBL/GenBank/DDBJ whole genome shotgun (WGS) entry which is preliminary data.</text>
</comment>
<dbReference type="RefSeq" id="WP_106294458.1">
    <property type="nucleotide sequence ID" value="NZ_PVTH01000009.1"/>
</dbReference>
<accession>A0A2T0TXJ3</accession>
<reference evidence="1 2" key="1">
    <citation type="submission" date="2018-03" db="EMBL/GenBank/DDBJ databases">
        <title>Genomic Encyclopedia of Type Strains, Phase III (KMG-III): the genomes of soil and plant-associated and newly described type strains.</title>
        <authorList>
            <person name="Whitman W."/>
        </authorList>
    </citation>
    <scope>NUCLEOTIDE SEQUENCE [LARGE SCALE GENOMIC DNA]</scope>
    <source>
        <strain evidence="1 2">CGMCC 1.9313</strain>
    </source>
</reference>
<keyword evidence="2" id="KW-1185">Reference proteome</keyword>
<organism evidence="1 2">
    <name type="scientific">Arcticibacter pallidicorallinus</name>
    <dbReference type="NCBI Taxonomy" id="1259464"/>
    <lineage>
        <taxon>Bacteria</taxon>
        <taxon>Pseudomonadati</taxon>
        <taxon>Bacteroidota</taxon>
        <taxon>Sphingobacteriia</taxon>
        <taxon>Sphingobacteriales</taxon>
        <taxon>Sphingobacteriaceae</taxon>
        <taxon>Arcticibacter</taxon>
    </lineage>
</organism>
<gene>
    <name evidence="1" type="ORF">B0I27_109115</name>
</gene>